<dbReference type="EMBL" id="OBQD01000009">
    <property type="protein sequence ID" value="SOC41944.1"/>
    <property type="molecule type" value="Genomic_DNA"/>
</dbReference>
<protein>
    <submittedName>
        <fullName evidence="1">Uncharacterized protein</fullName>
    </submittedName>
</protein>
<accession>A0A285UJ53</accession>
<proteinExistence type="predicted"/>
<dbReference type="Proteomes" id="UP000219167">
    <property type="component" value="Unassembled WGS sequence"/>
</dbReference>
<gene>
    <name evidence="1" type="ORF">SAMN05892877_109154</name>
</gene>
<name>A0A285UJ53_9HYPH</name>
<keyword evidence="2" id="KW-1185">Reference proteome</keyword>
<dbReference type="AlphaFoldDB" id="A0A285UJ53"/>
<evidence type="ECO:0000313" key="1">
    <source>
        <dbReference type="EMBL" id="SOC41944.1"/>
    </source>
</evidence>
<organism evidence="1 2">
    <name type="scientific">Rhizobium subbaraonis</name>
    <dbReference type="NCBI Taxonomy" id="908946"/>
    <lineage>
        <taxon>Bacteria</taxon>
        <taxon>Pseudomonadati</taxon>
        <taxon>Pseudomonadota</taxon>
        <taxon>Alphaproteobacteria</taxon>
        <taxon>Hyphomicrobiales</taxon>
        <taxon>Rhizobiaceae</taxon>
        <taxon>Rhizobium/Agrobacterium group</taxon>
        <taxon>Rhizobium</taxon>
    </lineage>
</organism>
<reference evidence="1 2" key="1">
    <citation type="submission" date="2017-08" db="EMBL/GenBank/DDBJ databases">
        <authorList>
            <person name="de Groot N.N."/>
        </authorList>
    </citation>
    <scope>NUCLEOTIDE SEQUENCE [LARGE SCALE GENOMIC DNA]</scope>
    <source>
        <strain evidence="1 2">JC85</strain>
    </source>
</reference>
<evidence type="ECO:0000313" key="2">
    <source>
        <dbReference type="Proteomes" id="UP000219167"/>
    </source>
</evidence>
<sequence>MNGLAKVFEGEPRTDITVEAGRTTINVALRHLRPFDAQSADDMASLLAVAAVGVAGWISYEAMTVTAPAIGFFLGGLCGRPFMQQKIRHVAQVTATVKFTENAIWLKKIKKAPSWEPEQEWQKFDRSHEHRFVLYQHDKAQAEKDEIDYQVRTKPGLRVARYYGESYYVVLEYLGQRFDVAEVMGQRRASAILDRLSFCDKYMDSLTDARKRLPIRPEDEWPGPSGSIPQ</sequence>